<sequence length="598" mass="63700">MGRNPSRAAIPIASGLTSPSITPAPITTLLSKEAALLASGESRCDGGTEAGKVGVPVEGGGAEAGWEADHRSEREGAECRKQAGGFVLEGEGSGRETNCGGDGVETGNGVTRDVGNTSQAVEDGCNPKEVQTGGSTHPNGIPQRSCDRERRVRTTEQPERVSSHRAMRENTGPQATDGTSNGVCFGEIPTHSIEGEAQANPEDKKPAPPGEVPLLGRPRCFAFHALGKCDVTGCNTGCSYSHSPLTSASQLKVFVQAHKPSLEATLKNSQQGAIQTTVRRWWGPLLSQAEEANSKRDRATHLYQQFIHTLSQNPRNGSTSHTSQPPSHSLTNVQVPPRNLPHTAENRQMDSPSIWDQQGFGVPQPPGIRGESSNPAEFPYGLGPQGLPQQSAGLQPPRLPALGGLLPCRPRPTFSAPAPRHHESLAESASFFHSGRHFCEHQTPADAFQPPLASSLQMPAVASVPFMNERKEAEVHPQSLSTSVPPSANFCVTHRSADPVGGTGGPTKCRRIGERPSATDPFQPSLPGFVGSPVHEAFPVLHQSFHCRPHLPSQTLLTDSAFTGPMSPEVGPLQCSRSFKPDREIVRQCRLDLVPRPP</sequence>
<reference evidence="2" key="1">
    <citation type="submission" date="2014-11" db="EMBL/GenBank/DDBJ databases">
        <authorList>
            <person name="Otto D Thomas"/>
            <person name="Naeem Raeece"/>
        </authorList>
    </citation>
    <scope>NUCLEOTIDE SEQUENCE</scope>
</reference>
<evidence type="ECO:0000256" key="1">
    <source>
        <dbReference type="SAM" id="MobiDB-lite"/>
    </source>
</evidence>
<feature type="compositionally biased region" description="Basic and acidic residues" evidence="1">
    <location>
        <begin position="145"/>
        <end position="168"/>
    </location>
</feature>
<feature type="region of interest" description="Disordered" evidence="1">
    <location>
        <begin position="1"/>
        <end position="23"/>
    </location>
</feature>
<dbReference type="VEuPathDB" id="CryptoDB:Cvel_14616"/>
<feature type="compositionally biased region" description="Polar residues" evidence="1">
    <location>
        <begin position="171"/>
        <end position="182"/>
    </location>
</feature>
<feature type="compositionally biased region" description="Low complexity" evidence="1">
    <location>
        <begin position="318"/>
        <end position="329"/>
    </location>
</feature>
<gene>
    <name evidence="2" type="ORF">Cvel_14616</name>
</gene>
<evidence type="ECO:0000313" key="2">
    <source>
        <dbReference type="EMBL" id="CEM05431.1"/>
    </source>
</evidence>
<feature type="region of interest" description="Disordered" evidence="1">
    <location>
        <begin position="311"/>
        <end position="390"/>
    </location>
</feature>
<dbReference type="EMBL" id="CDMZ01000050">
    <property type="protein sequence ID" value="CEM05431.1"/>
    <property type="molecule type" value="Genomic_DNA"/>
</dbReference>
<dbReference type="AlphaFoldDB" id="A0A0G4F1G9"/>
<feature type="compositionally biased region" description="Basic and acidic residues" evidence="1">
    <location>
        <begin position="67"/>
        <end position="81"/>
    </location>
</feature>
<accession>A0A0G4F1G9</accession>
<protein>
    <submittedName>
        <fullName evidence="2">Uncharacterized protein</fullName>
    </submittedName>
</protein>
<feature type="region of interest" description="Disordered" evidence="1">
    <location>
        <begin position="42"/>
        <end position="182"/>
    </location>
</feature>
<name>A0A0G4F1G9_9ALVE</name>
<proteinExistence type="predicted"/>
<organism evidence="2">
    <name type="scientific">Chromera velia CCMP2878</name>
    <dbReference type="NCBI Taxonomy" id="1169474"/>
    <lineage>
        <taxon>Eukaryota</taxon>
        <taxon>Sar</taxon>
        <taxon>Alveolata</taxon>
        <taxon>Colpodellida</taxon>
        <taxon>Chromeraceae</taxon>
        <taxon>Chromera</taxon>
    </lineage>
</organism>